<keyword evidence="10" id="KW-0411">Iron-sulfur</keyword>
<evidence type="ECO:0000256" key="5">
    <source>
        <dbReference type="ARBA" id="ARBA00022505"/>
    </source>
</evidence>
<feature type="compositionally biased region" description="Basic and acidic residues" evidence="11">
    <location>
        <begin position="313"/>
        <end position="323"/>
    </location>
</feature>
<evidence type="ECO:0000256" key="9">
    <source>
        <dbReference type="ARBA" id="ARBA00023004"/>
    </source>
</evidence>
<dbReference type="InterPro" id="IPR006963">
    <property type="entry name" value="Mopterin_OxRdtase_4Fe-4S_dom"/>
</dbReference>
<evidence type="ECO:0000256" key="3">
    <source>
        <dbReference type="ARBA" id="ARBA00007023"/>
    </source>
</evidence>
<dbReference type="PROSITE" id="PS51085">
    <property type="entry name" value="2FE2S_FER_2"/>
    <property type="match status" value="1"/>
</dbReference>
<evidence type="ECO:0000313" key="16">
    <source>
        <dbReference type="Proteomes" id="UP000198683"/>
    </source>
</evidence>
<keyword evidence="7" id="KW-0677">Repeat</keyword>
<feature type="compositionally biased region" description="Gly residues" evidence="11">
    <location>
        <begin position="324"/>
        <end position="336"/>
    </location>
</feature>
<evidence type="ECO:0000256" key="4">
    <source>
        <dbReference type="ARBA" id="ARBA00022485"/>
    </source>
</evidence>
<dbReference type="Pfam" id="PF22117">
    <property type="entry name" value="Fer4_Nqo3"/>
    <property type="match status" value="1"/>
</dbReference>
<dbReference type="InterPro" id="IPR006657">
    <property type="entry name" value="MoPterin_dinucl-bd_dom"/>
</dbReference>
<keyword evidence="5" id="KW-0500">Molybdenum</keyword>
<evidence type="ECO:0000259" key="14">
    <source>
        <dbReference type="PROSITE" id="PS51669"/>
    </source>
</evidence>
<dbReference type="GO" id="GO:0008863">
    <property type="term" value="F:formate dehydrogenase (NAD+) activity"/>
    <property type="evidence" value="ECO:0007669"/>
    <property type="project" value="InterPro"/>
</dbReference>
<accession>A0A1G9RSP2</accession>
<dbReference type="Gene3D" id="2.40.40.20">
    <property type="match status" value="1"/>
</dbReference>
<dbReference type="Gene3D" id="3.40.228.10">
    <property type="entry name" value="Dimethylsulfoxide Reductase, domain 2"/>
    <property type="match status" value="1"/>
</dbReference>
<organism evidence="15 16">
    <name type="scientific">Nonomuraea maritima</name>
    <dbReference type="NCBI Taxonomy" id="683260"/>
    <lineage>
        <taxon>Bacteria</taxon>
        <taxon>Bacillati</taxon>
        <taxon>Actinomycetota</taxon>
        <taxon>Actinomycetes</taxon>
        <taxon>Streptosporangiales</taxon>
        <taxon>Streptosporangiaceae</taxon>
        <taxon>Nonomuraea</taxon>
    </lineage>
</organism>
<dbReference type="InterPro" id="IPR006478">
    <property type="entry name" value="Formate_DH_asu"/>
</dbReference>
<dbReference type="InterPro" id="IPR006655">
    <property type="entry name" value="Mopterin_OxRdtase_prok_CS"/>
</dbReference>
<evidence type="ECO:0000256" key="1">
    <source>
        <dbReference type="ARBA" id="ARBA00001942"/>
    </source>
</evidence>
<dbReference type="Proteomes" id="UP000198683">
    <property type="component" value="Unassembled WGS sequence"/>
</dbReference>
<dbReference type="Pfam" id="PF01568">
    <property type="entry name" value="Molydop_binding"/>
    <property type="match status" value="1"/>
</dbReference>
<dbReference type="InterPro" id="IPR001041">
    <property type="entry name" value="2Fe-2S_ferredoxin-type"/>
</dbReference>
<dbReference type="SUPFAM" id="SSF53706">
    <property type="entry name" value="Formate dehydrogenase/DMSO reductase, domains 1-3"/>
    <property type="match status" value="1"/>
</dbReference>
<dbReference type="FunFam" id="3.30.70.20:FF:000035">
    <property type="entry name" value="Iron hydrogenase 1"/>
    <property type="match status" value="1"/>
</dbReference>
<name>A0A1G9RSP2_9ACTN</name>
<dbReference type="GO" id="GO:0016020">
    <property type="term" value="C:membrane"/>
    <property type="evidence" value="ECO:0007669"/>
    <property type="project" value="TreeGrafter"/>
</dbReference>
<feature type="domain" description="2Fe-2S ferredoxin-type" evidence="12">
    <location>
        <begin position="12"/>
        <end position="89"/>
    </location>
</feature>
<feature type="domain" description="4Fe-4S ferredoxin-type" evidence="13">
    <location>
        <begin position="151"/>
        <end position="181"/>
    </location>
</feature>
<dbReference type="STRING" id="683260.SAMN05421874_14816"/>
<comment type="similarity">
    <text evidence="3">In the C-terminal section; belongs to the prokaryotic molybdopterin-containing oxidoreductase family.</text>
</comment>
<dbReference type="NCBIfam" id="TIGR01591">
    <property type="entry name" value="Fdh-alpha"/>
    <property type="match status" value="1"/>
</dbReference>
<keyword evidence="16" id="KW-1185">Reference proteome</keyword>
<evidence type="ECO:0000256" key="2">
    <source>
        <dbReference type="ARBA" id="ARBA00001966"/>
    </source>
</evidence>
<dbReference type="SUPFAM" id="SSF54862">
    <property type="entry name" value="4Fe-4S ferredoxins"/>
    <property type="match status" value="1"/>
</dbReference>
<dbReference type="GO" id="GO:0043546">
    <property type="term" value="F:molybdopterin cofactor binding"/>
    <property type="evidence" value="ECO:0007669"/>
    <property type="project" value="InterPro"/>
</dbReference>
<dbReference type="AlphaFoldDB" id="A0A1G9RSP2"/>
<dbReference type="InterPro" id="IPR017900">
    <property type="entry name" value="4Fe4S_Fe_S_CS"/>
</dbReference>
<dbReference type="CDD" id="cd02753">
    <property type="entry name" value="MopB_Formate-Dh-H"/>
    <property type="match status" value="1"/>
</dbReference>
<dbReference type="Gene3D" id="2.20.25.90">
    <property type="entry name" value="ADC-like domains"/>
    <property type="match status" value="1"/>
</dbReference>
<dbReference type="GO" id="GO:0046872">
    <property type="term" value="F:metal ion binding"/>
    <property type="evidence" value="ECO:0007669"/>
    <property type="project" value="UniProtKB-KW"/>
</dbReference>
<dbReference type="OrthoDB" id="7376058at2"/>
<dbReference type="SUPFAM" id="SSF54292">
    <property type="entry name" value="2Fe-2S ferredoxin-like"/>
    <property type="match status" value="1"/>
</dbReference>
<reference evidence="15 16" key="1">
    <citation type="submission" date="2016-10" db="EMBL/GenBank/DDBJ databases">
        <authorList>
            <person name="de Groot N.N."/>
        </authorList>
    </citation>
    <scope>NUCLEOTIDE SEQUENCE [LARGE SCALE GENOMIC DNA]</scope>
    <source>
        <strain evidence="15 16">CGMCC 4.5681</strain>
    </source>
</reference>
<evidence type="ECO:0000259" key="12">
    <source>
        <dbReference type="PROSITE" id="PS51085"/>
    </source>
</evidence>
<dbReference type="InterPro" id="IPR054351">
    <property type="entry name" value="NADH_UbQ_OxRdtase_ferredoxin"/>
</dbReference>
<dbReference type="InterPro" id="IPR017896">
    <property type="entry name" value="4Fe4S_Fe-S-bd"/>
</dbReference>
<dbReference type="RefSeq" id="WP_090773981.1">
    <property type="nucleotide sequence ID" value="NZ_FNFB01000048.1"/>
</dbReference>
<feature type="domain" description="4Fe-4S ferredoxin-type" evidence="13">
    <location>
        <begin position="190"/>
        <end position="223"/>
    </location>
</feature>
<proteinExistence type="inferred from homology"/>
<keyword evidence="4" id="KW-0004">4Fe-4S</keyword>
<dbReference type="PIRSF" id="PIRSF036643">
    <property type="entry name" value="FDH_alpha"/>
    <property type="match status" value="1"/>
</dbReference>
<keyword evidence="9" id="KW-0408">Iron</keyword>
<dbReference type="Gene3D" id="3.30.70.20">
    <property type="match status" value="1"/>
</dbReference>
<sequence length="986" mass="107507">MTILGEPETAVRTVTADIDGQAVTVPEGTTIYDAAKQVGVDIPVLCHNERYDPVGVCRMCVVDTGGRTFAAACVRPCEDGMQVKTDTPELRRNRATLTELLISDQPPRADDPKETTTGDNLLLDLADRFDVAKETTDLPCGSGRGLDVSNPVISVDHDACILCDRCVRACDDIQGNDVIGRSGKGYSTKIAFDLNDPMGASSCVTCGECVQACPTGALTNKPINDIPIRPREELDAVDSVCPYCGVGCALTYYVDRERGAIAFAEGRDQPGSQSRLCVKGRYGWDYAASPQRLTVPLIRKDSSYPKGALSADVRGDTDNDRGRAGAGGNRSGGGRGNKLSKNGRDGRRKPGGLVDYDEVLPHFREATWEEALDLIARRLMEIHAEQGPGAIAGFGSAKCSNEEAYLFQKLIRAGFGTNNVDHCTRLCHASSVAALFEGVGSGAVSTTYGDVANADVVIITGSNPTANHPVASSFFKQARRRGTKIIYVDPRANTVAEHADYHCQVKPGTDVAFYNAIMHEVIRLGLIDMEFIKARVSGFEELVRTVNDYPPERAAQITGVDADLIREVARVWGEADAGVIYWGMGISQHTTGTDNARCLIAMCSITGNVGRPGTGLHPLRGQNNVQGASDAGLIPMFYPDYQGVDLDATRRRFEEAWGTELDPDRGLTVTEIIGSVLKPGGVRGMYMLGENPFLSDPNINKVRKALSQLDFLVVQDIFLTETAEFADVILPASSYLEKDGSYTNTDRRVQLGRKVMDPPGQARVDWEIIQDIARRIGLNWSYASPSEVFDEMVELMPSYKNLRHDNLGLSGKLYPNEDPEHSDGAVVLFDDRFNTDDGLAHLVPAQWLPAKELPDAEYPLVLNTGRLLEHWHTGSMTRRSYALDSISPVAEVYMHPKDAADRGLSHGQVVRVRSRRGAIELQVRISHREQLGNCFIPFHFREAAANLLTIDEIDPYGKIPEFKFCAVQVEATSVEDAQLLSNMGSV</sequence>
<dbReference type="SUPFAM" id="SSF50692">
    <property type="entry name" value="ADC-like"/>
    <property type="match status" value="1"/>
</dbReference>
<dbReference type="FunFam" id="2.40.40.20:FF:000005">
    <property type="entry name" value="Periplasmic nitrate reductase"/>
    <property type="match status" value="1"/>
</dbReference>
<dbReference type="InterPro" id="IPR036010">
    <property type="entry name" value="2Fe-2S_ferredoxin-like_sf"/>
</dbReference>
<protein>
    <submittedName>
        <fullName evidence="15">Formate dehydrogenase major subunit</fullName>
    </submittedName>
</protein>
<dbReference type="InterPro" id="IPR041924">
    <property type="entry name" value="Formate_Dh-H_N"/>
</dbReference>
<comment type="cofactor">
    <cofactor evidence="2">
        <name>[4Fe-4S] cluster</name>
        <dbReference type="ChEBI" id="CHEBI:49883"/>
    </cofactor>
</comment>
<dbReference type="PANTHER" id="PTHR43105:SF14">
    <property type="entry name" value="FORMATE DEHYDROGENASE H"/>
    <property type="match status" value="1"/>
</dbReference>
<feature type="domain" description="4Fe-4S Mo/W bis-MGD-type" evidence="14">
    <location>
        <begin position="234"/>
        <end position="291"/>
    </location>
</feature>
<dbReference type="SMART" id="SM00926">
    <property type="entry name" value="Molybdop_Fe4S4"/>
    <property type="match status" value="1"/>
</dbReference>
<dbReference type="Pfam" id="PF13510">
    <property type="entry name" value="Fer2_4"/>
    <property type="match status" value="1"/>
</dbReference>
<dbReference type="InterPro" id="IPR041925">
    <property type="entry name" value="CT_Formate-Dh_H"/>
</dbReference>
<keyword evidence="8" id="KW-0560">Oxidoreductase</keyword>
<dbReference type="PROSITE" id="PS51669">
    <property type="entry name" value="4FE4S_MOW_BIS_MGD"/>
    <property type="match status" value="1"/>
</dbReference>
<dbReference type="Pfam" id="PF00384">
    <property type="entry name" value="Molybdopterin"/>
    <property type="match status" value="1"/>
</dbReference>
<dbReference type="Pfam" id="PF04879">
    <property type="entry name" value="Molybdop_Fe4S4"/>
    <property type="match status" value="1"/>
</dbReference>
<dbReference type="GO" id="GO:0051539">
    <property type="term" value="F:4 iron, 4 sulfur cluster binding"/>
    <property type="evidence" value="ECO:0007669"/>
    <property type="project" value="UniProtKB-KW"/>
</dbReference>
<evidence type="ECO:0000256" key="10">
    <source>
        <dbReference type="ARBA" id="ARBA00023014"/>
    </source>
</evidence>
<evidence type="ECO:0000256" key="8">
    <source>
        <dbReference type="ARBA" id="ARBA00023002"/>
    </source>
</evidence>
<dbReference type="GO" id="GO:0015942">
    <property type="term" value="P:formate metabolic process"/>
    <property type="evidence" value="ECO:0007669"/>
    <property type="project" value="InterPro"/>
</dbReference>
<dbReference type="InterPro" id="IPR050123">
    <property type="entry name" value="Prok_molybdopt-oxidoreductase"/>
</dbReference>
<dbReference type="Gene3D" id="3.10.20.740">
    <property type="match status" value="1"/>
</dbReference>
<evidence type="ECO:0000256" key="11">
    <source>
        <dbReference type="SAM" id="MobiDB-lite"/>
    </source>
</evidence>
<dbReference type="PROSITE" id="PS51379">
    <property type="entry name" value="4FE4S_FER_2"/>
    <property type="match status" value="2"/>
</dbReference>
<feature type="region of interest" description="Disordered" evidence="11">
    <location>
        <begin position="308"/>
        <end position="351"/>
    </location>
</feature>
<evidence type="ECO:0000256" key="6">
    <source>
        <dbReference type="ARBA" id="ARBA00022723"/>
    </source>
</evidence>
<dbReference type="InterPro" id="IPR009010">
    <property type="entry name" value="Asp_de-COase-like_dom_sf"/>
</dbReference>
<keyword evidence="6" id="KW-0479">Metal-binding</keyword>
<dbReference type="PROSITE" id="PS00490">
    <property type="entry name" value="MOLYBDOPTERIN_PROK_2"/>
    <property type="match status" value="1"/>
</dbReference>
<dbReference type="Gene3D" id="3.40.50.740">
    <property type="match status" value="1"/>
</dbReference>
<evidence type="ECO:0000313" key="15">
    <source>
        <dbReference type="EMBL" id="SDM25987.1"/>
    </source>
</evidence>
<dbReference type="GO" id="GO:0022904">
    <property type="term" value="P:respiratory electron transport chain"/>
    <property type="evidence" value="ECO:0007669"/>
    <property type="project" value="TreeGrafter"/>
</dbReference>
<comment type="cofactor">
    <cofactor evidence="1">
        <name>Mo-bis(molybdopterin guanine dinucleotide)</name>
        <dbReference type="ChEBI" id="CHEBI:60539"/>
    </cofactor>
</comment>
<dbReference type="CDD" id="cd00207">
    <property type="entry name" value="fer2"/>
    <property type="match status" value="1"/>
</dbReference>
<evidence type="ECO:0000256" key="7">
    <source>
        <dbReference type="ARBA" id="ARBA00022737"/>
    </source>
</evidence>
<gene>
    <name evidence="15" type="ORF">SAMN05421874_14816</name>
</gene>
<dbReference type="PROSITE" id="PS00198">
    <property type="entry name" value="4FE4S_FER_1"/>
    <property type="match status" value="1"/>
</dbReference>
<dbReference type="InterPro" id="IPR006656">
    <property type="entry name" value="Mopterin_OxRdtase"/>
</dbReference>
<evidence type="ECO:0000259" key="13">
    <source>
        <dbReference type="PROSITE" id="PS51379"/>
    </source>
</evidence>
<dbReference type="EMBL" id="FNFB01000048">
    <property type="protein sequence ID" value="SDM25987.1"/>
    <property type="molecule type" value="Genomic_DNA"/>
</dbReference>
<dbReference type="PANTHER" id="PTHR43105">
    <property type="entry name" value="RESPIRATORY NITRATE REDUCTASE"/>
    <property type="match status" value="1"/>
</dbReference>
<dbReference type="CDD" id="cd02790">
    <property type="entry name" value="MopB_CT_Formate-Dh_H"/>
    <property type="match status" value="1"/>
</dbReference>
<dbReference type="GO" id="GO:0003954">
    <property type="term" value="F:NADH dehydrogenase activity"/>
    <property type="evidence" value="ECO:0007669"/>
    <property type="project" value="TreeGrafter"/>
</dbReference>